<evidence type="ECO:0000313" key="2">
    <source>
        <dbReference type="EMBL" id="SFB41541.1"/>
    </source>
</evidence>
<evidence type="ECO:0008006" key="4">
    <source>
        <dbReference type="Google" id="ProtNLM"/>
    </source>
</evidence>
<keyword evidence="1" id="KW-0732">Signal</keyword>
<dbReference type="OrthoDB" id="3618231at2"/>
<dbReference type="EMBL" id="FOKG01000010">
    <property type="protein sequence ID" value="SFB41541.1"/>
    <property type="molecule type" value="Genomic_DNA"/>
</dbReference>
<accession>A0A1I1AU39</accession>
<organism evidence="2 3">
    <name type="scientific">Amycolatopsis marina</name>
    <dbReference type="NCBI Taxonomy" id="490629"/>
    <lineage>
        <taxon>Bacteria</taxon>
        <taxon>Bacillati</taxon>
        <taxon>Actinomycetota</taxon>
        <taxon>Actinomycetes</taxon>
        <taxon>Pseudonocardiales</taxon>
        <taxon>Pseudonocardiaceae</taxon>
        <taxon>Amycolatopsis</taxon>
    </lineage>
</organism>
<reference evidence="3" key="1">
    <citation type="submission" date="2016-10" db="EMBL/GenBank/DDBJ databases">
        <authorList>
            <person name="Varghese N."/>
            <person name="Submissions S."/>
        </authorList>
    </citation>
    <scope>NUCLEOTIDE SEQUENCE [LARGE SCALE GENOMIC DNA]</scope>
    <source>
        <strain evidence="3">CGMCC 4.3568</strain>
    </source>
</reference>
<dbReference type="AlphaFoldDB" id="A0A1I1AU39"/>
<dbReference type="STRING" id="490629.SAMN05216266_110184"/>
<sequence length="240" mass="26506">MKRRLPAALAAGLLVLVGTAATGTTPSAAEPSPAGFHGFAVVKPRATDRHWEPLTPGKWAFEDGQVVMTERGEAPDGPRRPFEYAIVEKGPELGSLRYRAEVRIDEPVTRNDRDVILVFNYQSPTRFYYAHLSQDNTIYPHNGIFVIDNADRERIDDQWNGDFGAPAAIDDTEWHDVRLDYDAPSGRIAVYVDETREPLMTATDKSFSGGRVGFGSFDNHGRIRDVTVAGVRARPGPDAP</sequence>
<gene>
    <name evidence="2" type="ORF">SAMN05216266_110184</name>
</gene>
<protein>
    <recommendedName>
        <fullName evidence="4">Concanavalin A-like lectin/glucanases superfamily protein</fullName>
    </recommendedName>
</protein>
<feature type="chain" id="PRO_5038923143" description="Concanavalin A-like lectin/glucanases superfamily protein" evidence="1">
    <location>
        <begin position="21"/>
        <end position="240"/>
    </location>
</feature>
<feature type="signal peptide" evidence="1">
    <location>
        <begin position="1"/>
        <end position="20"/>
    </location>
</feature>
<proteinExistence type="predicted"/>
<evidence type="ECO:0000256" key="1">
    <source>
        <dbReference type="SAM" id="SignalP"/>
    </source>
</evidence>
<dbReference type="Proteomes" id="UP000243799">
    <property type="component" value="Unassembled WGS sequence"/>
</dbReference>
<evidence type="ECO:0000313" key="3">
    <source>
        <dbReference type="Proteomes" id="UP000243799"/>
    </source>
</evidence>
<dbReference type="Gene3D" id="2.60.120.560">
    <property type="entry name" value="Exo-inulinase, domain 1"/>
    <property type="match status" value="1"/>
</dbReference>
<keyword evidence="3" id="KW-1185">Reference proteome</keyword>
<name>A0A1I1AU39_9PSEU</name>
<dbReference type="RefSeq" id="WP_091674442.1">
    <property type="nucleotide sequence ID" value="NZ_FOKG01000010.1"/>
</dbReference>